<name>A0A2T0LAG4_9BACL</name>
<dbReference type="Proteomes" id="UP000237797">
    <property type="component" value="Unassembled WGS sequence"/>
</dbReference>
<organism evidence="1 2">
    <name type="scientific">Planifilum fimeticola</name>
    <dbReference type="NCBI Taxonomy" id="201975"/>
    <lineage>
        <taxon>Bacteria</taxon>
        <taxon>Bacillati</taxon>
        <taxon>Bacillota</taxon>
        <taxon>Bacilli</taxon>
        <taxon>Bacillales</taxon>
        <taxon>Thermoactinomycetaceae</taxon>
        <taxon>Planifilum</taxon>
    </lineage>
</organism>
<dbReference type="EMBL" id="PVNE01000036">
    <property type="protein sequence ID" value="PRX38794.1"/>
    <property type="molecule type" value="Genomic_DNA"/>
</dbReference>
<evidence type="ECO:0000313" key="2">
    <source>
        <dbReference type="Proteomes" id="UP000237797"/>
    </source>
</evidence>
<gene>
    <name evidence="1" type="ORF">CLV97_1363</name>
</gene>
<reference evidence="1 2" key="1">
    <citation type="submission" date="2018-03" db="EMBL/GenBank/DDBJ databases">
        <title>Genomic Encyclopedia of Archaeal and Bacterial Type Strains, Phase II (KMG-II): from individual species to whole genera.</title>
        <authorList>
            <person name="Goeker M."/>
        </authorList>
    </citation>
    <scope>NUCLEOTIDE SEQUENCE [LARGE SCALE GENOMIC DNA]</scope>
    <source>
        <strain evidence="1 2">DSM 44946</strain>
    </source>
</reference>
<dbReference type="AlphaFoldDB" id="A0A2T0LAG4"/>
<comment type="caution">
    <text evidence="1">The sequence shown here is derived from an EMBL/GenBank/DDBJ whole genome shotgun (WGS) entry which is preliminary data.</text>
</comment>
<protein>
    <submittedName>
        <fullName evidence="1">Uncharacterized protein</fullName>
    </submittedName>
</protein>
<evidence type="ECO:0000313" key="1">
    <source>
        <dbReference type="EMBL" id="PRX38794.1"/>
    </source>
</evidence>
<accession>A0A2T0LAG4</accession>
<keyword evidence="2" id="KW-1185">Reference proteome</keyword>
<sequence length="65" mass="7663">MASRMKVDVVEVIGNKKEFEYELDMKVQELNRSEIINISIAVSETNRGTRYTAAILHRYDDAWWK</sequence>
<dbReference type="RefSeq" id="WP_106346587.1">
    <property type="nucleotide sequence ID" value="NZ_PVNE01000036.1"/>
</dbReference>
<proteinExistence type="predicted"/>